<dbReference type="CDD" id="cd16936">
    <property type="entry name" value="HATPase_RsbW-like"/>
    <property type="match status" value="1"/>
</dbReference>
<dbReference type="InterPro" id="IPR036890">
    <property type="entry name" value="HATPase_C_sf"/>
</dbReference>
<dbReference type="InterPro" id="IPR003594">
    <property type="entry name" value="HATPase_dom"/>
</dbReference>
<keyword evidence="1" id="KW-0723">Serine/threonine-protein kinase</keyword>
<dbReference type="Proteomes" id="UP000182486">
    <property type="component" value="Unassembled WGS sequence"/>
</dbReference>
<dbReference type="SUPFAM" id="SSF55874">
    <property type="entry name" value="ATPase domain of HSP90 chaperone/DNA topoisomerase II/histidine kinase"/>
    <property type="match status" value="1"/>
</dbReference>
<keyword evidence="1" id="KW-0808">Transferase</keyword>
<keyword evidence="1" id="KW-0418">Kinase</keyword>
<dbReference type="PANTHER" id="PTHR35526">
    <property type="entry name" value="ANTI-SIGMA-F FACTOR RSBW-RELATED"/>
    <property type="match status" value="1"/>
</dbReference>
<feature type="domain" description="Histidine kinase/HSP90-like ATPase" evidence="2">
    <location>
        <begin position="150"/>
        <end position="259"/>
    </location>
</feature>
<gene>
    <name evidence="3" type="ORF">BG844_02060</name>
</gene>
<proteinExistence type="predicted"/>
<protein>
    <recommendedName>
        <fullName evidence="2">Histidine kinase/HSP90-like ATPase domain-containing protein</fullName>
    </recommendedName>
</protein>
<evidence type="ECO:0000313" key="4">
    <source>
        <dbReference type="Proteomes" id="UP000182486"/>
    </source>
</evidence>
<evidence type="ECO:0000259" key="2">
    <source>
        <dbReference type="Pfam" id="PF13581"/>
    </source>
</evidence>
<dbReference type="Gene3D" id="3.30.565.10">
    <property type="entry name" value="Histidine kinase-like ATPase, C-terminal domain"/>
    <property type="match status" value="1"/>
</dbReference>
<sequence>MDADRSPTLLQRRLSDNGRRVAVVADVDTAMVEVTVSGRWDRWLQEATAPMLRGCLAAHPAAIILDLHDLGDPRGASAPLWRAIRLCGAQMQSPVPVVACLPIQAPLAGALRRRGGRRVLPLYPSVPEARAVLGISSTTDQRRRLRLVPELADAVRARQMVTDACAIWHLSELAPRARLVVSELVVNAVEHAVPTIEATVTRLPAGMQMAVYDDDPHLPCLRRSGREPGDVTARRLGLRVVHHAASAWGSLPTRTGKMVWAVVTCHQR</sequence>
<evidence type="ECO:0000256" key="1">
    <source>
        <dbReference type="ARBA" id="ARBA00022527"/>
    </source>
</evidence>
<reference evidence="3 4" key="1">
    <citation type="submission" date="2016-09" db="EMBL/GenBank/DDBJ databases">
        <title>Couchioplanes caeruleus draft genome sequence.</title>
        <authorList>
            <person name="Sheehan J."/>
            <person name="Caffrey P."/>
        </authorList>
    </citation>
    <scope>NUCLEOTIDE SEQUENCE [LARGE SCALE GENOMIC DNA]</scope>
    <source>
        <strain evidence="3 4">DSM 43634</strain>
    </source>
</reference>
<keyword evidence="4" id="KW-1185">Reference proteome</keyword>
<dbReference type="AlphaFoldDB" id="A0A1K0FST9"/>
<comment type="caution">
    <text evidence="3">The sequence shown here is derived from an EMBL/GenBank/DDBJ whole genome shotgun (WGS) entry which is preliminary data.</text>
</comment>
<dbReference type="EMBL" id="MEIA01000008">
    <property type="protein sequence ID" value="OJF15869.1"/>
    <property type="molecule type" value="Genomic_DNA"/>
</dbReference>
<dbReference type="InterPro" id="IPR050267">
    <property type="entry name" value="Anti-sigma-factor_SerPK"/>
</dbReference>
<dbReference type="PANTHER" id="PTHR35526:SF3">
    <property type="entry name" value="ANTI-SIGMA-F FACTOR RSBW"/>
    <property type="match status" value="1"/>
</dbReference>
<dbReference type="Pfam" id="PF13581">
    <property type="entry name" value="HATPase_c_2"/>
    <property type="match status" value="1"/>
</dbReference>
<evidence type="ECO:0000313" key="3">
    <source>
        <dbReference type="EMBL" id="OJF15869.1"/>
    </source>
</evidence>
<name>A0A1K0FST9_9ACTN</name>
<organism evidence="3 4">
    <name type="scientific">Couchioplanes caeruleus subsp. caeruleus</name>
    <dbReference type="NCBI Taxonomy" id="56427"/>
    <lineage>
        <taxon>Bacteria</taxon>
        <taxon>Bacillati</taxon>
        <taxon>Actinomycetota</taxon>
        <taxon>Actinomycetes</taxon>
        <taxon>Micromonosporales</taxon>
        <taxon>Micromonosporaceae</taxon>
        <taxon>Couchioplanes</taxon>
    </lineage>
</organism>
<accession>A0A1K0FST9</accession>